<evidence type="ECO:0000313" key="1">
    <source>
        <dbReference type="EMBL" id="MDZ5000723.1"/>
    </source>
</evidence>
<proteinExistence type="predicted"/>
<organism evidence="1 2">
    <name type="scientific">Clostridium perfringens</name>
    <dbReference type="NCBI Taxonomy" id="1502"/>
    <lineage>
        <taxon>Bacteria</taxon>
        <taxon>Bacillati</taxon>
        <taxon>Bacillota</taxon>
        <taxon>Clostridia</taxon>
        <taxon>Eubacteriales</taxon>
        <taxon>Clostridiaceae</taxon>
        <taxon>Clostridium</taxon>
    </lineage>
</organism>
<accession>A0AAW9I8T9</accession>
<gene>
    <name evidence="1" type="ORF">GNF79_16990</name>
</gene>
<evidence type="ECO:0008006" key="3">
    <source>
        <dbReference type="Google" id="ProtNLM"/>
    </source>
</evidence>
<dbReference type="RefSeq" id="WP_322458961.1">
    <property type="nucleotide sequence ID" value="NZ_WNVC01000612.1"/>
</dbReference>
<feature type="non-terminal residue" evidence="1">
    <location>
        <position position="155"/>
    </location>
</feature>
<sequence length="155" mass="17827">MDNENKSTFNNKELTNSENYFESLVLNAILSENDDNWKKVREERIKELKDIYKRDKLVLFLGAGISKEAGISDWNDLMSDLLIFMIMNKLKEKSIRISPKEADFLIKKMKETNNKSPLLQSAFIKASLGDSFEENLANLLYKNINNGKGTSELLN</sequence>
<protein>
    <recommendedName>
        <fullName evidence="3">Deacetylase sirtuin-type domain-containing protein</fullName>
    </recommendedName>
</protein>
<dbReference type="AlphaFoldDB" id="A0AAW9I8T9"/>
<dbReference type="SUPFAM" id="SSF52467">
    <property type="entry name" value="DHS-like NAD/FAD-binding domain"/>
    <property type="match status" value="1"/>
</dbReference>
<dbReference type="EMBL" id="WNVC01000612">
    <property type="protein sequence ID" value="MDZ5000723.1"/>
    <property type="molecule type" value="Genomic_DNA"/>
</dbReference>
<dbReference type="Proteomes" id="UP001291306">
    <property type="component" value="Unassembled WGS sequence"/>
</dbReference>
<dbReference type="InterPro" id="IPR029035">
    <property type="entry name" value="DHS-like_NAD/FAD-binding_dom"/>
</dbReference>
<reference evidence="1" key="1">
    <citation type="submission" date="2019-11" db="EMBL/GenBank/DDBJ databases">
        <title>Characterization of Clostridium perfringens isolates from swine manure treated agricultural soils.</title>
        <authorList>
            <person name="Wushke S.T."/>
        </authorList>
    </citation>
    <scope>NUCLEOTIDE SEQUENCE</scope>
    <source>
        <strain evidence="1">X26</strain>
    </source>
</reference>
<evidence type="ECO:0000313" key="2">
    <source>
        <dbReference type="Proteomes" id="UP001291306"/>
    </source>
</evidence>
<comment type="caution">
    <text evidence="1">The sequence shown here is derived from an EMBL/GenBank/DDBJ whole genome shotgun (WGS) entry which is preliminary data.</text>
</comment>
<name>A0AAW9I8T9_CLOPF</name>